<accession>A0AB38Z342</accession>
<dbReference type="EMBL" id="OR472445">
    <property type="protein sequence ID" value="WNV45514.1"/>
    <property type="molecule type" value="Genomic_DNA"/>
</dbReference>
<protein>
    <submittedName>
        <fullName evidence="1">Uncharacterized protein</fullName>
    </submittedName>
</protein>
<organism evidence="1">
    <name type="scientific">Klebsiella phage vB_KpnM_Iguana_ER37</name>
    <dbReference type="NCBI Taxonomy" id="3076781"/>
    <lineage>
        <taxon>Viruses</taxon>
        <taxon>Duplodnaviria</taxon>
        <taxon>Heunggongvirae</taxon>
        <taxon>Uroviricota</taxon>
        <taxon>Caudoviricetes</taxon>
    </lineage>
</organism>
<proteinExistence type="predicted"/>
<name>A0AB38Z342_9CAUD</name>
<evidence type="ECO:0000313" key="1">
    <source>
        <dbReference type="EMBL" id="WNV45514.1"/>
    </source>
</evidence>
<sequence length="32" mass="3709">MGSFQTMDNFFLTPVSNSIKLYHMKTRDLASK</sequence>
<reference evidence="1" key="1">
    <citation type="submission" date="2023-08" db="EMBL/GenBank/DDBJ databases">
        <authorList>
            <person name="Rotman E.R."/>
            <person name="Mimee M."/>
        </authorList>
    </citation>
    <scope>NUCLEOTIDE SEQUENCE</scope>
</reference>
<gene>
    <name evidence="1" type="ORF">FVZTVLPZ_CDS0017</name>
</gene>